<evidence type="ECO:0000256" key="5">
    <source>
        <dbReference type="ARBA" id="ARBA00022989"/>
    </source>
</evidence>
<comment type="similarity">
    <text evidence="7">Belongs to the binding-protein-dependent transport system permease family.</text>
</comment>
<keyword evidence="6 7" id="KW-0472">Membrane</keyword>
<evidence type="ECO:0000256" key="6">
    <source>
        <dbReference type="ARBA" id="ARBA00023136"/>
    </source>
</evidence>
<dbReference type="SUPFAM" id="SSF161098">
    <property type="entry name" value="MetI-like"/>
    <property type="match status" value="1"/>
</dbReference>
<keyword evidence="3" id="KW-1003">Cell membrane</keyword>
<evidence type="ECO:0000259" key="8">
    <source>
        <dbReference type="PROSITE" id="PS50928"/>
    </source>
</evidence>
<dbReference type="RefSeq" id="WP_135483214.1">
    <property type="nucleotide sequence ID" value="NZ_SRMF01000003.1"/>
</dbReference>
<feature type="transmembrane region" description="Helical" evidence="7">
    <location>
        <begin position="239"/>
        <end position="260"/>
    </location>
</feature>
<feature type="transmembrane region" description="Helical" evidence="7">
    <location>
        <begin position="140"/>
        <end position="160"/>
    </location>
</feature>
<name>A0A4Z0WAW6_9GAMM</name>
<evidence type="ECO:0000256" key="3">
    <source>
        <dbReference type="ARBA" id="ARBA00022475"/>
    </source>
</evidence>
<keyword evidence="5 7" id="KW-1133">Transmembrane helix</keyword>
<evidence type="ECO:0000313" key="10">
    <source>
        <dbReference type="Proteomes" id="UP000297475"/>
    </source>
</evidence>
<proteinExistence type="inferred from homology"/>
<dbReference type="Proteomes" id="UP000297475">
    <property type="component" value="Unassembled WGS sequence"/>
</dbReference>
<evidence type="ECO:0000256" key="4">
    <source>
        <dbReference type="ARBA" id="ARBA00022692"/>
    </source>
</evidence>
<evidence type="ECO:0000256" key="1">
    <source>
        <dbReference type="ARBA" id="ARBA00004651"/>
    </source>
</evidence>
<accession>A0A4Z0WAW6</accession>
<evidence type="ECO:0000256" key="7">
    <source>
        <dbReference type="RuleBase" id="RU363032"/>
    </source>
</evidence>
<dbReference type="OrthoDB" id="3568785at2"/>
<dbReference type="EMBL" id="SRMF01000003">
    <property type="protein sequence ID" value="TGG93505.1"/>
    <property type="molecule type" value="Genomic_DNA"/>
</dbReference>
<dbReference type="PROSITE" id="PS50928">
    <property type="entry name" value="ABC_TM1"/>
    <property type="match status" value="1"/>
</dbReference>
<dbReference type="Gene3D" id="1.10.3720.10">
    <property type="entry name" value="MetI-like"/>
    <property type="match status" value="1"/>
</dbReference>
<dbReference type="InterPro" id="IPR000515">
    <property type="entry name" value="MetI-like"/>
</dbReference>
<dbReference type="PANTHER" id="PTHR43744:SF3">
    <property type="entry name" value="LACTOSE TRANSPORT SYSTEM PERMEASE PROTEIN LACG"/>
    <property type="match status" value="1"/>
</dbReference>
<feature type="transmembrane region" description="Helical" evidence="7">
    <location>
        <begin position="107"/>
        <end position="128"/>
    </location>
</feature>
<dbReference type="CDD" id="cd06261">
    <property type="entry name" value="TM_PBP2"/>
    <property type="match status" value="1"/>
</dbReference>
<keyword evidence="10" id="KW-1185">Reference proteome</keyword>
<comment type="subcellular location">
    <subcellularLocation>
        <location evidence="1 7">Cell membrane</location>
        <topology evidence="1 7">Multi-pass membrane protein</topology>
    </subcellularLocation>
</comment>
<dbReference type="InterPro" id="IPR035906">
    <property type="entry name" value="MetI-like_sf"/>
</dbReference>
<comment type="caution">
    <text evidence="9">The sequence shown here is derived from an EMBL/GenBank/DDBJ whole genome shotgun (WGS) entry which is preliminary data.</text>
</comment>
<keyword evidence="2 7" id="KW-0813">Transport</keyword>
<gene>
    <name evidence="9" type="ORF">E4656_10700</name>
</gene>
<feature type="domain" description="ABC transmembrane type-1" evidence="8">
    <location>
        <begin position="71"/>
        <end position="260"/>
    </location>
</feature>
<dbReference type="GO" id="GO:0005886">
    <property type="term" value="C:plasma membrane"/>
    <property type="evidence" value="ECO:0007669"/>
    <property type="project" value="UniProtKB-SubCell"/>
</dbReference>
<feature type="transmembrane region" description="Helical" evidence="7">
    <location>
        <begin position="181"/>
        <end position="206"/>
    </location>
</feature>
<reference evidence="9 10" key="1">
    <citation type="submission" date="2019-04" db="EMBL/GenBank/DDBJ databases">
        <title>Natronospirillum operosus gen. nov., sp. nov., a haloalkaliphilic satellite isolated from decaying biomass of laboratory culture of cyanobacterium Geitlerinema sp. and proposal of Natronospirillaceae fam. nov. and Saccharospirillaceae fam. nov.</title>
        <authorList>
            <person name="Kevbrin V."/>
            <person name="Boltyanskaya Y."/>
            <person name="Koziaeva V."/>
            <person name="Grouzdev D.S."/>
            <person name="Park M."/>
            <person name="Cho J."/>
        </authorList>
    </citation>
    <scope>NUCLEOTIDE SEQUENCE [LARGE SCALE GENOMIC DNA]</scope>
    <source>
        <strain evidence="9 10">G-116</strain>
    </source>
</reference>
<organism evidence="9 10">
    <name type="scientific">Natronospirillum operosum</name>
    <dbReference type="NCBI Taxonomy" id="2759953"/>
    <lineage>
        <taxon>Bacteria</taxon>
        <taxon>Pseudomonadati</taxon>
        <taxon>Pseudomonadota</taxon>
        <taxon>Gammaproteobacteria</taxon>
        <taxon>Oceanospirillales</taxon>
        <taxon>Natronospirillaceae</taxon>
        <taxon>Natronospirillum</taxon>
    </lineage>
</organism>
<dbReference type="GO" id="GO:0055085">
    <property type="term" value="P:transmembrane transport"/>
    <property type="evidence" value="ECO:0007669"/>
    <property type="project" value="InterPro"/>
</dbReference>
<dbReference type="PANTHER" id="PTHR43744">
    <property type="entry name" value="ABC TRANSPORTER PERMEASE PROTEIN MG189-RELATED-RELATED"/>
    <property type="match status" value="1"/>
</dbReference>
<dbReference type="AlphaFoldDB" id="A0A4Z0WAW6"/>
<dbReference type="Pfam" id="PF00528">
    <property type="entry name" value="BPD_transp_1"/>
    <property type="match status" value="1"/>
</dbReference>
<feature type="transmembrane region" description="Helical" evidence="7">
    <location>
        <begin position="71"/>
        <end position="95"/>
    </location>
</feature>
<evidence type="ECO:0000256" key="2">
    <source>
        <dbReference type="ARBA" id="ARBA00022448"/>
    </source>
</evidence>
<protein>
    <submittedName>
        <fullName evidence="9">Carbohydrate ABC transporter permease</fullName>
    </submittedName>
</protein>
<feature type="transmembrane region" description="Helical" evidence="7">
    <location>
        <begin position="7"/>
        <end position="32"/>
    </location>
</feature>
<evidence type="ECO:0000313" key="9">
    <source>
        <dbReference type="EMBL" id="TGG93505.1"/>
    </source>
</evidence>
<sequence>MYGTRKLVVSVLAYAGAALFFLVPFAFVALTAMKSRQEASLLQLSWPSEIHLIENLIQVIQVRDFMIVRAFFNSAFITVFSVTLIVIFSAMVGFVLNRRKTSWNKMIGFLVLSGLMIPPAIVPTIWLLQELGIFRTLHSMVLIQVAYNISFGIILYRAFFSTIPRELDEAAIMDGAGPVSLFFKVMLPLLKPVTVTNIVVLSVVIFNDFVHPLYYLPGDQNVTIQLTLYNFQSMYNTSYNLLFTNILVITIPMLIVFLFFNRQIVSGMTSGAIKG</sequence>
<keyword evidence="4 7" id="KW-0812">Transmembrane</keyword>